<dbReference type="OrthoDB" id="8966807at2"/>
<organism evidence="1 2">
    <name type="scientific">Solidesulfovibrio carbinolicus</name>
    <dbReference type="NCBI Taxonomy" id="296842"/>
    <lineage>
        <taxon>Bacteria</taxon>
        <taxon>Pseudomonadati</taxon>
        <taxon>Thermodesulfobacteriota</taxon>
        <taxon>Desulfovibrionia</taxon>
        <taxon>Desulfovibrionales</taxon>
        <taxon>Desulfovibrionaceae</taxon>
        <taxon>Solidesulfovibrio</taxon>
    </lineage>
</organism>
<reference evidence="1 2" key="1">
    <citation type="submission" date="2018-02" db="EMBL/GenBank/DDBJ databases">
        <title>Genome sequence of Desulfovibrio carbinolicus DSM 3852.</title>
        <authorList>
            <person name="Wilbanks E."/>
            <person name="Skennerton C.T."/>
            <person name="Orphan V.J."/>
        </authorList>
    </citation>
    <scope>NUCLEOTIDE SEQUENCE [LARGE SCALE GENOMIC DNA]</scope>
    <source>
        <strain evidence="1 2">DSM 3852</strain>
    </source>
</reference>
<dbReference type="InterPro" id="IPR053842">
    <property type="entry name" value="NikA-like"/>
</dbReference>
<dbReference type="AlphaFoldDB" id="A0A4P6HRT4"/>
<keyword evidence="2" id="KW-1185">Reference proteome</keyword>
<proteinExistence type="predicted"/>
<dbReference type="EMBL" id="CP026538">
    <property type="protein sequence ID" value="QAZ69414.1"/>
    <property type="molecule type" value="Genomic_DNA"/>
</dbReference>
<evidence type="ECO:0000313" key="1">
    <source>
        <dbReference type="EMBL" id="QAZ69414.1"/>
    </source>
</evidence>
<accession>A0A4P6HRT4</accession>
<evidence type="ECO:0000313" key="2">
    <source>
        <dbReference type="Proteomes" id="UP000293296"/>
    </source>
</evidence>
<gene>
    <name evidence="1" type="ORF">C3Y92_02345</name>
</gene>
<dbReference type="KEGG" id="dcb:C3Y92_02345"/>
<dbReference type="Proteomes" id="UP000293296">
    <property type="component" value="Chromosome"/>
</dbReference>
<name>A0A4P6HRT4_9BACT</name>
<dbReference type="RefSeq" id="WP_129349146.1">
    <property type="nucleotide sequence ID" value="NZ_CP026538.1"/>
</dbReference>
<protein>
    <submittedName>
        <fullName evidence="1">Pirin</fullName>
    </submittedName>
</protein>
<dbReference type="Pfam" id="PF21983">
    <property type="entry name" value="NikA-like"/>
    <property type="match status" value="1"/>
</dbReference>
<sequence>MPSNKPVLWTYVTADEHAEIQANAKRAGLSCSTYMKRVCLGLPTPSLEKQQCRIELLKINADLGRLGGLFKLCLSEKETPLQTLHPQVRRVLREIEARQLEMKTLISKI</sequence>